<dbReference type="AlphaFoldDB" id="A0A1Y5TR24"/>
<evidence type="ECO:0000256" key="1">
    <source>
        <dbReference type="ARBA" id="ARBA00012344"/>
    </source>
</evidence>
<dbReference type="InterPro" id="IPR036568">
    <property type="entry name" value="GGCT-like_sf"/>
</dbReference>
<dbReference type="PANTHER" id="PTHR12192:SF2">
    <property type="entry name" value="GLUTATHIONE-SPECIFIC GAMMA-GLUTAMYLCYCLOTRANSFERASE 2"/>
    <property type="match status" value="1"/>
</dbReference>
<dbReference type="PANTHER" id="PTHR12192">
    <property type="entry name" value="CATION TRANSPORT PROTEIN CHAC-RELATED"/>
    <property type="match status" value="1"/>
</dbReference>
<dbReference type="InterPro" id="IPR006840">
    <property type="entry name" value="ChaC"/>
</dbReference>
<evidence type="ECO:0000313" key="3">
    <source>
        <dbReference type="EMBL" id="SLN69903.1"/>
    </source>
</evidence>
<name>A0A1Y5TR24_9RHOB</name>
<dbReference type="GO" id="GO:0061928">
    <property type="term" value="F:glutathione specific gamma-glutamylcyclotransferase activity"/>
    <property type="evidence" value="ECO:0007669"/>
    <property type="project" value="UniProtKB-EC"/>
</dbReference>
<organism evidence="3 4">
    <name type="scientific">Roseisalinus antarcticus</name>
    <dbReference type="NCBI Taxonomy" id="254357"/>
    <lineage>
        <taxon>Bacteria</taxon>
        <taxon>Pseudomonadati</taxon>
        <taxon>Pseudomonadota</taxon>
        <taxon>Alphaproteobacteria</taxon>
        <taxon>Rhodobacterales</taxon>
        <taxon>Roseobacteraceae</taxon>
        <taxon>Roseisalinus</taxon>
    </lineage>
</organism>
<accession>A0A1Y5TR24</accession>
<dbReference type="EC" id="4.3.2.7" evidence="1"/>
<proteinExistence type="predicted"/>
<dbReference type="EMBL" id="FWFZ01000022">
    <property type="protein sequence ID" value="SLN69903.1"/>
    <property type="molecule type" value="Genomic_DNA"/>
</dbReference>
<reference evidence="3 4" key="1">
    <citation type="submission" date="2017-03" db="EMBL/GenBank/DDBJ databases">
        <authorList>
            <person name="Afonso C.L."/>
            <person name="Miller P.J."/>
            <person name="Scott M.A."/>
            <person name="Spackman E."/>
            <person name="Goraichik I."/>
            <person name="Dimitrov K.M."/>
            <person name="Suarez D.L."/>
            <person name="Swayne D.E."/>
        </authorList>
    </citation>
    <scope>NUCLEOTIDE SEQUENCE [LARGE SCALE GENOMIC DNA]</scope>
    <source>
        <strain evidence="3 4">CECT 7023</strain>
    </source>
</reference>
<dbReference type="OrthoDB" id="9795692at2"/>
<dbReference type="InterPro" id="IPR013024">
    <property type="entry name" value="GGCT-like"/>
</dbReference>
<dbReference type="Pfam" id="PF04752">
    <property type="entry name" value="ChaC"/>
    <property type="match status" value="1"/>
</dbReference>
<gene>
    <name evidence="3" type="ORF">ROA7023_03395</name>
</gene>
<dbReference type="SUPFAM" id="SSF110857">
    <property type="entry name" value="Gamma-glutamyl cyclotransferase-like"/>
    <property type="match status" value="1"/>
</dbReference>
<protein>
    <recommendedName>
        <fullName evidence="1">glutathione-specific gamma-glutamylcyclotransferase</fullName>
        <ecNumber evidence="1">4.3.2.7</ecNumber>
    </recommendedName>
</protein>
<keyword evidence="2" id="KW-0456">Lyase</keyword>
<dbReference type="Proteomes" id="UP000193900">
    <property type="component" value="Unassembled WGS sequence"/>
</dbReference>
<evidence type="ECO:0000256" key="2">
    <source>
        <dbReference type="ARBA" id="ARBA00023239"/>
    </source>
</evidence>
<keyword evidence="4" id="KW-1185">Reference proteome</keyword>
<evidence type="ECO:0000313" key="4">
    <source>
        <dbReference type="Proteomes" id="UP000193900"/>
    </source>
</evidence>
<sequence length="179" mass="20040">MALWVFGYGSLLWNPGFEPEESVLARLDGYHRSFCMLSVHHRGTDDDPGLVLALDTHEGATCTGLALKVRAEEEAEVLAYLRERELVSSAYYEEHVALALTDGRTIEALAYIVDRDHRQYVQLDLETQARMIAHAHGGRGPNAEYLANTAARLDHLAIHDPDMDWLVARVRDISGTERA</sequence>
<dbReference type="GO" id="GO:0005737">
    <property type="term" value="C:cytoplasm"/>
    <property type="evidence" value="ECO:0007669"/>
    <property type="project" value="TreeGrafter"/>
</dbReference>
<dbReference type="RefSeq" id="WP_085880179.1">
    <property type="nucleotide sequence ID" value="NZ_FWFZ01000022.1"/>
</dbReference>
<dbReference type="CDD" id="cd06661">
    <property type="entry name" value="GGCT_like"/>
    <property type="match status" value="1"/>
</dbReference>
<dbReference type="Gene3D" id="3.10.490.10">
    <property type="entry name" value="Gamma-glutamyl cyclotransferase-like"/>
    <property type="match status" value="1"/>
</dbReference>
<dbReference type="GO" id="GO:0006751">
    <property type="term" value="P:glutathione catabolic process"/>
    <property type="evidence" value="ECO:0007669"/>
    <property type="project" value="InterPro"/>
</dbReference>